<dbReference type="eggNOG" id="COG0543">
    <property type="taxonomic scope" value="Bacteria"/>
</dbReference>
<dbReference type="InterPro" id="IPR039261">
    <property type="entry name" value="FNR_nucleotide-bd"/>
</dbReference>
<comment type="cofactor">
    <cofactor evidence="12">
        <name>[2Fe-2S] cluster</name>
        <dbReference type="ChEBI" id="CHEBI:190135"/>
    </cofactor>
    <text evidence="12">Binds 1 [2Fe-2S] cluster per subunit.</text>
</comment>
<dbReference type="AlphaFoldDB" id="C3JBL9"/>
<protein>
    <submittedName>
        <fullName evidence="14">Oxidoreductase NAD-binding domain protein</fullName>
    </submittedName>
</protein>
<proteinExistence type="inferred from homology"/>
<dbReference type="Gene3D" id="3.40.50.80">
    <property type="entry name" value="Nucleotide-binding domain of ferredoxin-NADP reductase (FNR) module"/>
    <property type="match status" value="1"/>
</dbReference>
<dbReference type="STRING" id="553175.POREN0001_1753"/>
<dbReference type="GO" id="GO:0016491">
    <property type="term" value="F:oxidoreductase activity"/>
    <property type="evidence" value="ECO:0007669"/>
    <property type="project" value="InterPro"/>
</dbReference>
<dbReference type="Pfam" id="PF10418">
    <property type="entry name" value="DHODB_Fe-S_bind"/>
    <property type="match status" value="1"/>
</dbReference>
<keyword evidence="5 12" id="KW-0479">Metal-binding</keyword>
<feature type="binding site" evidence="12">
    <location>
        <position position="244"/>
    </location>
    <ligand>
        <name>[2Fe-2S] cluster</name>
        <dbReference type="ChEBI" id="CHEBI:190135"/>
    </ligand>
</feature>
<dbReference type="RefSeq" id="WP_004334055.1">
    <property type="nucleotide sequence ID" value="NZ_ACNN01000026.1"/>
</dbReference>
<evidence type="ECO:0000313" key="14">
    <source>
        <dbReference type="EMBL" id="EEN82303.1"/>
    </source>
</evidence>
<keyword evidence="6 11" id="KW-0274">FAD</keyword>
<dbReference type="InterPro" id="IPR050353">
    <property type="entry name" value="PyrK_electron_transfer"/>
</dbReference>
<evidence type="ECO:0000256" key="7">
    <source>
        <dbReference type="ARBA" id="ARBA00022982"/>
    </source>
</evidence>
<dbReference type="GeneID" id="93366047"/>
<feature type="binding site" evidence="12">
    <location>
        <position position="229"/>
    </location>
    <ligand>
        <name>[2Fe-2S] cluster</name>
        <dbReference type="ChEBI" id="CHEBI:190135"/>
    </ligand>
</feature>
<keyword evidence="15" id="KW-1185">Reference proteome</keyword>
<dbReference type="GO" id="GO:0051537">
    <property type="term" value="F:2 iron, 2 sulfur cluster binding"/>
    <property type="evidence" value="ECO:0007669"/>
    <property type="project" value="UniProtKB-KW"/>
</dbReference>
<keyword evidence="3 11" id="KW-0285">Flavoprotein</keyword>
<dbReference type="PROSITE" id="PS51384">
    <property type="entry name" value="FAD_FR"/>
    <property type="match status" value="1"/>
</dbReference>
<dbReference type="EMBL" id="ACNN01000026">
    <property type="protein sequence ID" value="EEN82303.1"/>
    <property type="molecule type" value="Genomic_DNA"/>
</dbReference>
<keyword evidence="4 12" id="KW-0001">2Fe-2S</keyword>
<evidence type="ECO:0000256" key="1">
    <source>
        <dbReference type="ARBA" id="ARBA00006422"/>
    </source>
</evidence>
<comment type="caution">
    <text evidence="14">The sequence shown here is derived from an EMBL/GenBank/DDBJ whole genome shotgun (WGS) entry which is preliminary data.</text>
</comment>
<sequence length="258" mass="28116">MKKEILQSIILSNSALNESYYRLELQLPETCQGEMMPGQFVQLLAKESGAFLRRPISVCDYDSGTHRLVLLVQKVGLASSYWSTLAPGATIDLIAPLGHGFSYSHDFSGETPLLIGGGVGIAPLLMLGKKLQQEGIKPTFLLGARTKSLLVLQDEFKNIGNLYCTTEDASFGEKGRVTDHSICVTPIYSSVYTCGPLPMMKSVARWAKQHSIPCEVSLENKMACGIGACLCCVENTAEGHKCTCTEGPVFRTEELLWS</sequence>
<dbReference type="Gene3D" id="2.10.240.10">
    <property type="entry name" value="Dihydroorotate dehydrogenase, electron transfer subunit"/>
    <property type="match status" value="1"/>
</dbReference>
<reference evidence="14 15" key="1">
    <citation type="submission" date="2009-04" db="EMBL/GenBank/DDBJ databases">
        <authorList>
            <person name="Sebastian Y."/>
            <person name="Madupu R."/>
            <person name="Durkin A.S."/>
            <person name="Torralba M."/>
            <person name="Methe B."/>
            <person name="Sutton G.G."/>
            <person name="Strausberg R.L."/>
            <person name="Nelson K.E."/>
        </authorList>
    </citation>
    <scope>NUCLEOTIDE SEQUENCE [LARGE SCALE GENOMIC DNA]</scope>
    <source>
        <strain evidence="15">ATCC 35406 / BCRC 14492 / JCM 8526 / NCTC 13058 / HG 370</strain>
    </source>
</reference>
<dbReference type="PANTHER" id="PTHR43513:SF3">
    <property type="entry name" value="DIHYDROOROTATE DEHYDROGENASE B (NAD(+)), ELECTRON TRANSFER SUBUNIT-RELATED"/>
    <property type="match status" value="1"/>
</dbReference>
<keyword evidence="8 12" id="KW-0408">Iron</keyword>
<accession>C3JBL9</accession>
<evidence type="ECO:0000256" key="6">
    <source>
        <dbReference type="ARBA" id="ARBA00022827"/>
    </source>
</evidence>
<feature type="binding site" evidence="11">
    <location>
        <begin position="71"/>
        <end position="73"/>
    </location>
    <ligand>
        <name>FAD</name>
        <dbReference type="ChEBI" id="CHEBI:57692"/>
    </ligand>
</feature>
<dbReference type="GO" id="GO:0050660">
    <property type="term" value="F:flavin adenine dinucleotide binding"/>
    <property type="evidence" value="ECO:0007669"/>
    <property type="project" value="InterPro"/>
</dbReference>
<dbReference type="Proteomes" id="UP000004295">
    <property type="component" value="Unassembled WGS sequence"/>
</dbReference>
<dbReference type="GO" id="GO:0046872">
    <property type="term" value="F:metal ion binding"/>
    <property type="evidence" value="ECO:0007669"/>
    <property type="project" value="UniProtKB-KW"/>
</dbReference>
<dbReference type="SUPFAM" id="SSF52343">
    <property type="entry name" value="Ferredoxin reductase-like, C-terminal NADP-linked domain"/>
    <property type="match status" value="1"/>
</dbReference>
<evidence type="ECO:0000256" key="8">
    <source>
        <dbReference type="ARBA" id="ARBA00023004"/>
    </source>
</evidence>
<dbReference type="InterPro" id="IPR012165">
    <property type="entry name" value="Cyt_c3_hydrogenase_gsu"/>
</dbReference>
<feature type="binding site" evidence="12">
    <location>
        <position position="232"/>
    </location>
    <ligand>
        <name>[2Fe-2S] cluster</name>
        <dbReference type="ChEBI" id="CHEBI:190135"/>
    </ligand>
</feature>
<evidence type="ECO:0000256" key="5">
    <source>
        <dbReference type="ARBA" id="ARBA00022723"/>
    </source>
</evidence>
<dbReference type="InterPro" id="IPR037117">
    <property type="entry name" value="Dihydroorotate_DH_ele_sf"/>
</dbReference>
<feature type="binding site" evidence="11">
    <location>
        <begin position="54"/>
        <end position="57"/>
    </location>
    <ligand>
        <name>FAD</name>
        <dbReference type="ChEBI" id="CHEBI:57692"/>
    </ligand>
</feature>
<evidence type="ECO:0000256" key="3">
    <source>
        <dbReference type="ARBA" id="ARBA00022630"/>
    </source>
</evidence>
<gene>
    <name evidence="14" type="primary">pyrDII</name>
    <name evidence="14" type="ORF">POREN0001_1753</name>
</gene>
<dbReference type="PRINTS" id="PR00409">
    <property type="entry name" value="PHDIOXRDTASE"/>
</dbReference>
<name>C3JBL9_POREA</name>
<dbReference type="InterPro" id="IPR019480">
    <property type="entry name" value="Dihydroorotate_DH_Fe-S-bd"/>
</dbReference>
<keyword evidence="9 12" id="KW-0411">Iron-sulfur</keyword>
<evidence type="ECO:0000256" key="4">
    <source>
        <dbReference type="ARBA" id="ARBA00022714"/>
    </source>
</evidence>
<feature type="binding site" evidence="12">
    <location>
        <position position="224"/>
    </location>
    <ligand>
        <name>[2Fe-2S] cluster</name>
        <dbReference type="ChEBI" id="CHEBI:190135"/>
    </ligand>
</feature>
<dbReference type="Gene3D" id="2.40.30.10">
    <property type="entry name" value="Translation factors"/>
    <property type="match status" value="1"/>
</dbReference>
<dbReference type="SUPFAM" id="SSF63380">
    <property type="entry name" value="Riboflavin synthase domain-like"/>
    <property type="match status" value="1"/>
</dbReference>
<evidence type="ECO:0000256" key="2">
    <source>
        <dbReference type="ARBA" id="ARBA00022448"/>
    </source>
</evidence>
<keyword evidence="7" id="KW-0249">Electron transport</keyword>
<evidence type="ECO:0000313" key="15">
    <source>
        <dbReference type="Proteomes" id="UP000004295"/>
    </source>
</evidence>
<comment type="cofactor">
    <cofactor evidence="11">
        <name>FAD</name>
        <dbReference type="ChEBI" id="CHEBI:57692"/>
    </cofactor>
    <text evidence="11">Binds 1 FAD per subunit.</text>
</comment>
<evidence type="ECO:0000256" key="10">
    <source>
        <dbReference type="ARBA" id="ARBA00034078"/>
    </source>
</evidence>
<dbReference type="InterPro" id="IPR017938">
    <property type="entry name" value="Riboflavin_synthase-like_b-brl"/>
</dbReference>
<dbReference type="PANTHER" id="PTHR43513">
    <property type="entry name" value="DIHYDROOROTATE DEHYDROGENASE B (NAD(+)), ELECTRON TRANSFER SUBUNIT"/>
    <property type="match status" value="1"/>
</dbReference>
<evidence type="ECO:0000256" key="12">
    <source>
        <dbReference type="PIRSR" id="PIRSR006816-2"/>
    </source>
</evidence>
<feature type="domain" description="FAD-binding FR-type" evidence="13">
    <location>
        <begin position="3"/>
        <end position="103"/>
    </location>
</feature>
<comment type="cofactor">
    <cofactor evidence="10">
        <name>[2Fe-2S] cluster</name>
        <dbReference type="ChEBI" id="CHEBI:190135"/>
    </cofactor>
</comment>
<organism evidence="14 15">
    <name type="scientific">Porphyromonas endodontalis (strain ATCC 35406 / DSM 24491 / JCM 8526 / CCUG 16442 / BCRC 14492 / NCTC 13058 / HG 370)</name>
    <name type="common">Bacteroides endodontalis</name>
    <dbReference type="NCBI Taxonomy" id="553175"/>
    <lineage>
        <taxon>Bacteria</taxon>
        <taxon>Pseudomonadati</taxon>
        <taxon>Bacteroidota</taxon>
        <taxon>Bacteroidia</taxon>
        <taxon>Bacteroidales</taxon>
        <taxon>Porphyromonadaceae</taxon>
        <taxon>Porphyromonas</taxon>
    </lineage>
</organism>
<evidence type="ECO:0000256" key="9">
    <source>
        <dbReference type="ARBA" id="ARBA00023014"/>
    </source>
</evidence>
<comment type="similarity">
    <text evidence="1">Belongs to the PyrK family.</text>
</comment>
<dbReference type="Pfam" id="PF00175">
    <property type="entry name" value="NAD_binding_1"/>
    <property type="match status" value="1"/>
</dbReference>
<keyword evidence="2" id="KW-0813">Transport</keyword>
<dbReference type="GO" id="GO:0006221">
    <property type="term" value="P:pyrimidine nucleotide biosynthetic process"/>
    <property type="evidence" value="ECO:0007669"/>
    <property type="project" value="InterPro"/>
</dbReference>
<evidence type="ECO:0000259" key="13">
    <source>
        <dbReference type="PROSITE" id="PS51384"/>
    </source>
</evidence>
<dbReference type="InterPro" id="IPR001433">
    <property type="entry name" value="OxRdtase_FAD/NAD-bd"/>
</dbReference>
<dbReference type="InterPro" id="IPR017927">
    <property type="entry name" value="FAD-bd_FR_type"/>
</dbReference>
<dbReference type="CDD" id="cd06218">
    <property type="entry name" value="DHOD_e_trans"/>
    <property type="match status" value="1"/>
</dbReference>
<evidence type="ECO:0000256" key="11">
    <source>
        <dbReference type="PIRSR" id="PIRSR006816-1"/>
    </source>
</evidence>
<dbReference type="PIRSF" id="PIRSF006816">
    <property type="entry name" value="Cyc3_hyd_g"/>
    <property type="match status" value="1"/>
</dbReference>